<protein>
    <submittedName>
        <fullName evidence="3">Phosphatase PAP2 family protein</fullName>
    </submittedName>
</protein>
<accession>A0A844KCI6</accession>
<evidence type="ECO:0000313" key="3">
    <source>
        <dbReference type="EMBL" id="MTR76429.1"/>
    </source>
</evidence>
<evidence type="ECO:0000259" key="2">
    <source>
        <dbReference type="Pfam" id="PF01569"/>
    </source>
</evidence>
<feature type="transmembrane region" description="Helical" evidence="1">
    <location>
        <begin position="16"/>
        <end position="34"/>
    </location>
</feature>
<keyword evidence="1" id="KW-0472">Membrane</keyword>
<keyword evidence="4" id="KW-1185">Reference proteome</keyword>
<organism evidence="3 4">
    <name type="scientific">Mediterraneibacter faecis</name>
    <dbReference type="NCBI Taxonomy" id="592978"/>
    <lineage>
        <taxon>Bacteria</taxon>
        <taxon>Bacillati</taxon>
        <taxon>Bacillota</taxon>
        <taxon>Clostridia</taxon>
        <taxon>Lachnospirales</taxon>
        <taxon>Lachnospiraceae</taxon>
        <taxon>Mediterraneibacter</taxon>
    </lineage>
</organism>
<feature type="transmembrane region" description="Helical" evidence="1">
    <location>
        <begin position="166"/>
        <end position="184"/>
    </location>
</feature>
<gene>
    <name evidence="3" type="ORF">GMD21_07045</name>
</gene>
<evidence type="ECO:0000313" key="4">
    <source>
        <dbReference type="Proteomes" id="UP000448177"/>
    </source>
</evidence>
<keyword evidence="1" id="KW-1133">Transmembrane helix</keyword>
<dbReference type="RefSeq" id="WP_117497869.1">
    <property type="nucleotide sequence ID" value="NZ_WNAF01000003.1"/>
</dbReference>
<dbReference type="Gene3D" id="1.20.144.10">
    <property type="entry name" value="Phosphatidic acid phosphatase type 2/haloperoxidase"/>
    <property type="match status" value="1"/>
</dbReference>
<evidence type="ECO:0000256" key="1">
    <source>
        <dbReference type="SAM" id="Phobius"/>
    </source>
</evidence>
<dbReference type="SUPFAM" id="SSF48317">
    <property type="entry name" value="Acid phosphatase/Vanadium-dependent haloperoxidase"/>
    <property type="match status" value="1"/>
</dbReference>
<name>A0A844KCI6_9FIRM</name>
<feature type="transmembrane region" description="Helical" evidence="1">
    <location>
        <begin position="190"/>
        <end position="208"/>
    </location>
</feature>
<dbReference type="InterPro" id="IPR036938">
    <property type="entry name" value="PAP2/HPO_sf"/>
</dbReference>
<dbReference type="AlphaFoldDB" id="A0A844KCI6"/>
<dbReference type="InterPro" id="IPR000326">
    <property type="entry name" value="PAP2/HPO"/>
</dbReference>
<reference evidence="3 4" key="1">
    <citation type="journal article" date="2019" name="Nat. Med.">
        <title>A library of human gut bacterial isolates paired with longitudinal multiomics data enables mechanistic microbiome research.</title>
        <authorList>
            <person name="Poyet M."/>
            <person name="Groussin M."/>
            <person name="Gibbons S.M."/>
            <person name="Avila-Pacheco J."/>
            <person name="Jiang X."/>
            <person name="Kearney S.M."/>
            <person name="Perrotta A.R."/>
            <person name="Berdy B."/>
            <person name="Zhao S."/>
            <person name="Lieberman T.D."/>
            <person name="Swanson P.K."/>
            <person name="Smith M."/>
            <person name="Roesemann S."/>
            <person name="Alexander J.E."/>
            <person name="Rich S.A."/>
            <person name="Livny J."/>
            <person name="Vlamakis H."/>
            <person name="Clish C."/>
            <person name="Bullock K."/>
            <person name="Deik A."/>
            <person name="Scott J."/>
            <person name="Pierce K.A."/>
            <person name="Xavier R.J."/>
            <person name="Alm E.J."/>
        </authorList>
    </citation>
    <scope>NUCLEOTIDE SEQUENCE [LARGE SCALE GENOMIC DNA]</scope>
    <source>
        <strain evidence="3 4">BIOML-A1</strain>
    </source>
</reference>
<dbReference type="Proteomes" id="UP000448177">
    <property type="component" value="Unassembled WGS sequence"/>
</dbReference>
<keyword evidence="1" id="KW-0812">Transmembrane</keyword>
<dbReference type="Pfam" id="PF01569">
    <property type="entry name" value="PAP2"/>
    <property type="match status" value="1"/>
</dbReference>
<feature type="domain" description="Phosphatidic acid phosphatase type 2/haloperoxidase" evidence="2">
    <location>
        <begin position="110"/>
        <end position="208"/>
    </location>
</feature>
<feature type="transmembrane region" description="Helical" evidence="1">
    <location>
        <begin position="54"/>
        <end position="78"/>
    </location>
</feature>
<sequence>MKWKTKFIETMKRYKHAWVFLYALIYMPWFLFLEKHVTMNYHVVQTALDEEIPFIEYFIVPYMLWFVFIAVTFLYFFVTDVQGFYKLAKISFAGMTIFLIICSVFPNGQDLRPVVFERDNIFVDAVRMLYRTDTCTNVFPSLHVFNTLCACIAIHKSQALKKHKAVCIGAYVLGALIIMATMFLKQHSVLDVTGAFIMAYLLYQWVYAEETKKVPGYSKRPVFQNK</sequence>
<proteinExistence type="predicted"/>
<comment type="caution">
    <text evidence="3">The sequence shown here is derived from an EMBL/GenBank/DDBJ whole genome shotgun (WGS) entry which is preliminary data.</text>
</comment>
<dbReference type="EMBL" id="WNAF01000003">
    <property type="protein sequence ID" value="MTR76429.1"/>
    <property type="molecule type" value="Genomic_DNA"/>
</dbReference>